<dbReference type="CDD" id="cd00408">
    <property type="entry name" value="DHDPS-like"/>
    <property type="match status" value="1"/>
</dbReference>
<organism evidence="6 7">
    <name type="scientific">Salipiger marinus</name>
    <dbReference type="NCBI Taxonomy" id="555512"/>
    <lineage>
        <taxon>Bacteria</taxon>
        <taxon>Pseudomonadati</taxon>
        <taxon>Pseudomonadota</taxon>
        <taxon>Alphaproteobacteria</taxon>
        <taxon>Rhodobacterales</taxon>
        <taxon>Roseobacteraceae</taxon>
        <taxon>Salipiger</taxon>
    </lineage>
</organism>
<evidence type="ECO:0000256" key="2">
    <source>
        <dbReference type="ARBA" id="ARBA00023239"/>
    </source>
</evidence>
<dbReference type="GO" id="GO:0008840">
    <property type="term" value="F:4-hydroxy-tetrahydrodipicolinate synthase activity"/>
    <property type="evidence" value="ECO:0007669"/>
    <property type="project" value="TreeGrafter"/>
</dbReference>
<reference evidence="6 7" key="1">
    <citation type="submission" date="2016-10" db="EMBL/GenBank/DDBJ databases">
        <authorList>
            <person name="de Groot N.N."/>
        </authorList>
    </citation>
    <scope>NUCLEOTIDE SEQUENCE [LARGE SCALE GENOMIC DNA]</scope>
    <source>
        <strain evidence="6 7">DSM 26424</strain>
    </source>
</reference>
<evidence type="ECO:0000256" key="1">
    <source>
        <dbReference type="ARBA" id="ARBA00007592"/>
    </source>
</evidence>
<evidence type="ECO:0000256" key="5">
    <source>
        <dbReference type="PIRSR" id="PIRSR001365-2"/>
    </source>
</evidence>
<dbReference type="Gene3D" id="3.20.20.70">
    <property type="entry name" value="Aldolase class I"/>
    <property type="match status" value="1"/>
</dbReference>
<dbReference type="GO" id="GO:0005829">
    <property type="term" value="C:cytosol"/>
    <property type="evidence" value="ECO:0007669"/>
    <property type="project" value="TreeGrafter"/>
</dbReference>
<sequence>MIFEGSYTPVITPHREDGSVDREALVAQIEYLIASGVHGLINGGSTGEYYAQTLEERMELAGFVKDVVGDRLPLMVGTVAIHQPDSIAMAEHAARIGAAALLVGSPPYAVPTERENALAIDRAADLPIMLYNYPGRMGITMGEEFLDRVGRSRNFCAIKESSGDINRVHLLARDYPHVQLSCGMDDQALEFFAWGARSWVCAGSNFLPGEHLALWRACAVTGDHDRGRRIMSAMMPLMRVLEQCGKFSQCVKHGCEMMGQYAGPPRPLLKPLNKDDKRQLEQVVRVLKRTVAKMEAGTQAEAAE</sequence>
<dbReference type="PANTHER" id="PTHR12128">
    <property type="entry name" value="DIHYDRODIPICOLINATE SYNTHASE"/>
    <property type="match status" value="1"/>
</dbReference>
<accession>A0A1G8KT72</accession>
<feature type="active site" description="Schiff-base intermediate with substrate" evidence="4">
    <location>
        <position position="159"/>
    </location>
</feature>
<evidence type="ECO:0000313" key="6">
    <source>
        <dbReference type="EMBL" id="SDI46606.1"/>
    </source>
</evidence>
<dbReference type="AlphaFoldDB" id="A0A1G8KT72"/>
<dbReference type="PRINTS" id="PR00146">
    <property type="entry name" value="DHPICSNTHASE"/>
</dbReference>
<feature type="active site" description="Proton donor/acceptor" evidence="4">
    <location>
        <position position="131"/>
    </location>
</feature>
<dbReference type="Proteomes" id="UP000199093">
    <property type="component" value="Unassembled WGS sequence"/>
</dbReference>
<name>A0A1G8KT72_9RHOB</name>
<dbReference type="STRING" id="555512.SAMN04487993_100564"/>
<dbReference type="EMBL" id="FNEJ01000005">
    <property type="protein sequence ID" value="SDI46606.1"/>
    <property type="molecule type" value="Genomic_DNA"/>
</dbReference>
<proteinExistence type="inferred from homology"/>
<dbReference type="OrthoDB" id="9782828at2"/>
<protein>
    <submittedName>
        <fullName evidence="6">4-hydroxy-tetrahydrodipicolinate synthase</fullName>
    </submittedName>
</protein>
<feature type="binding site" evidence="5">
    <location>
        <position position="200"/>
    </location>
    <ligand>
        <name>pyruvate</name>
        <dbReference type="ChEBI" id="CHEBI:15361"/>
    </ligand>
</feature>
<dbReference type="SMART" id="SM01130">
    <property type="entry name" value="DHDPS"/>
    <property type="match status" value="1"/>
</dbReference>
<feature type="binding site" evidence="5">
    <location>
        <position position="46"/>
    </location>
    <ligand>
        <name>pyruvate</name>
        <dbReference type="ChEBI" id="CHEBI:15361"/>
    </ligand>
</feature>
<dbReference type="PIRSF" id="PIRSF001365">
    <property type="entry name" value="DHDPS"/>
    <property type="match status" value="1"/>
</dbReference>
<comment type="similarity">
    <text evidence="1 3">Belongs to the DapA family.</text>
</comment>
<dbReference type="InterPro" id="IPR002220">
    <property type="entry name" value="DapA-like"/>
</dbReference>
<evidence type="ECO:0000256" key="3">
    <source>
        <dbReference type="PIRNR" id="PIRNR001365"/>
    </source>
</evidence>
<dbReference type="Pfam" id="PF00701">
    <property type="entry name" value="DHDPS"/>
    <property type="match status" value="1"/>
</dbReference>
<dbReference type="RefSeq" id="WP_089845323.1">
    <property type="nucleotide sequence ID" value="NZ_FNEJ01000005.1"/>
</dbReference>
<keyword evidence="2 3" id="KW-0456">Lyase</keyword>
<keyword evidence="7" id="KW-1185">Reference proteome</keyword>
<dbReference type="SUPFAM" id="SSF51569">
    <property type="entry name" value="Aldolase"/>
    <property type="match status" value="1"/>
</dbReference>
<dbReference type="InterPro" id="IPR013785">
    <property type="entry name" value="Aldolase_TIM"/>
</dbReference>
<gene>
    <name evidence="6" type="ORF">SAMN04487993_100564</name>
</gene>
<dbReference type="PANTHER" id="PTHR12128:SF66">
    <property type="entry name" value="4-HYDROXY-2-OXOGLUTARATE ALDOLASE, MITOCHONDRIAL"/>
    <property type="match status" value="1"/>
</dbReference>
<evidence type="ECO:0000313" key="7">
    <source>
        <dbReference type="Proteomes" id="UP000199093"/>
    </source>
</evidence>
<evidence type="ECO:0000256" key="4">
    <source>
        <dbReference type="PIRSR" id="PIRSR001365-1"/>
    </source>
</evidence>